<comment type="caution">
    <text evidence="3">The sequence shown here is derived from an EMBL/GenBank/DDBJ whole genome shotgun (WGS) entry which is preliminary data.</text>
</comment>
<feature type="signal peptide" evidence="2">
    <location>
        <begin position="1"/>
        <end position="29"/>
    </location>
</feature>
<evidence type="ECO:0000256" key="1">
    <source>
        <dbReference type="SAM" id="MobiDB-lite"/>
    </source>
</evidence>
<keyword evidence="4" id="KW-1185">Reference proteome</keyword>
<name>A0A0J6YQ58_9MYCO</name>
<protein>
    <submittedName>
        <fullName evidence="3">Uncharacterized protein</fullName>
    </submittedName>
</protein>
<keyword evidence="2" id="KW-0732">Signal</keyword>
<proteinExistence type="predicted"/>
<feature type="compositionally biased region" description="Basic and acidic residues" evidence="1">
    <location>
        <begin position="57"/>
        <end position="73"/>
    </location>
</feature>
<feature type="region of interest" description="Disordered" evidence="1">
    <location>
        <begin position="35"/>
        <end position="73"/>
    </location>
</feature>
<dbReference type="RefSeq" id="WP_048471196.1">
    <property type="nucleotide sequence ID" value="NZ_JYNL01000032.1"/>
</dbReference>
<evidence type="ECO:0000313" key="4">
    <source>
        <dbReference type="Proteomes" id="UP000036513"/>
    </source>
</evidence>
<dbReference type="PATRIC" id="fig|37916.4.peg.3631"/>
<sequence length="73" mass="7612" precursor="true">MNVSRMIAIPVLSAGILGGALGLASTAAAAVSTTNTTDSHSIVAAPDRWASSANDMSKSERKRAERQRTVLDR</sequence>
<accession>A0A0J6YQ58</accession>
<reference evidence="3 4" key="1">
    <citation type="journal article" date="2015" name="Genome Biol. Evol.">
        <title>Characterization of Three Mycobacterium spp. with Potential Use in Bioremediation by Genome Sequencing and Comparative Genomics.</title>
        <authorList>
            <person name="Das S."/>
            <person name="Pettersson B.M."/>
            <person name="Behra P.R."/>
            <person name="Ramesh M."/>
            <person name="Dasgupta S."/>
            <person name="Bhattacharya A."/>
            <person name="Kirsebom L.A."/>
        </authorList>
    </citation>
    <scope>NUCLEOTIDE SEQUENCE [LARGE SCALE GENOMIC DNA]</scope>
    <source>
        <strain evidence="3 4">DSM 43826</strain>
    </source>
</reference>
<dbReference type="AlphaFoldDB" id="A0A0J6YQ58"/>
<organism evidence="3 4">
    <name type="scientific">Mycolicibacterium chlorophenolicum</name>
    <dbReference type="NCBI Taxonomy" id="37916"/>
    <lineage>
        <taxon>Bacteria</taxon>
        <taxon>Bacillati</taxon>
        <taxon>Actinomycetota</taxon>
        <taxon>Actinomycetes</taxon>
        <taxon>Mycobacteriales</taxon>
        <taxon>Mycobacteriaceae</taxon>
        <taxon>Mycolicibacterium</taxon>
    </lineage>
</organism>
<evidence type="ECO:0000313" key="3">
    <source>
        <dbReference type="EMBL" id="KMO74746.1"/>
    </source>
</evidence>
<feature type="chain" id="PRO_5005285314" evidence="2">
    <location>
        <begin position="30"/>
        <end position="73"/>
    </location>
</feature>
<gene>
    <name evidence="3" type="ORF">MCHLDSM_03695</name>
</gene>
<dbReference type="Proteomes" id="UP000036513">
    <property type="component" value="Unassembled WGS sequence"/>
</dbReference>
<dbReference type="EMBL" id="JYNL01000032">
    <property type="protein sequence ID" value="KMO74746.1"/>
    <property type="molecule type" value="Genomic_DNA"/>
</dbReference>
<evidence type="ECO:0000256" key="2">
    <source>
        <dbReference type="SAM" id="SignalP"/>
    </source>
</evidence>